<sequence>MVLIIFFISFFIFLFVGSFLNVVIERVYRGEQFIRGRSYCVSCKHELSVIDLIPVLSFLFLKGKCRYCKKNIPPIHIVIELFTAICAGFIFASYPFTQALFFSLILVILVLIFFTDLMYYVIPDIYLYILFGLCVIGAALLYFPIWDHVRAALFTSAFFGLLYLGSKGKAMGEGDIYLSGILALFLGPTLSLVMLFISFLTGAIVGVILVIRGRKRITQAIPFGPFLIFGFTISYLVGFNLINLYLGLL</sequence>
<dbReference type="InterPro" id="IPR050882">
    <property type="entry name" value="Prepilin_peptidase/N-MTase"/>
</dbReference>
<proteinExistence type="inferred from homology"/>
<evidence type="ECO:0000256" key="2">
    <source>
        <dbReference type="ARBA" id="ARBA00005801"/>
    </source>
</evidence>
<evidence type="ECO:0000256" key="7">
    <source>
        <dbReference type="SAM" id="Phobius"/>
    </source>
</evidence>
<comment type="caution">
    <text evidence="10">The sequence shown here is derived from an EMBL/GenBank/DDBJ whole genome shotgun (WGS) entry which is preliminary data.</text>
</comment>
<comment type="similarity">
    <text evidence="2">Belongs to the peptidase A24 family.</text>
</comment>
<evidence type="ECO:0000313" key="10">
    <source>
        <dbReference type="EMBL" id="OGC46881.1"/>
    </source>
</evidence>
<dbReference type="Pfam" id="PF06750">
    <property type="entry name" value="A24_N_bact"/>
    <property type="match status" value="1"/>
</dbReference>
<feature type="transmembrane region" description="Helical" evidence="7">
    <location>
        <begin position="223"/>
        <end position="246"/>
    </location>
</feature>
<evidence type="ECO:0000256" key="4">
    <source>
        <dbReference type="ARBA" id="ARBA00022692"/>
    </source>
</evidence>
<protein>
    <recommendedName>
        <fullName evidence="12">Peptidase A24A N-terminal domain-containing protein</fullName>
    </recommendedName>
</protein>
<dbReference type="AlphaFoldDB" id="A0A1F4UPJ1"/>
<evidence type="ECO:0000256" key="1">
    <source>
        <dbReference type="ARBA" id="ARBA00004651"/>
    </source>
</evidence>
<evidence type="ECO:0000256" key="6">
    <source>
        <dbReference type="ARBA" id="ARBA00023136"/>
    </source>
</evidence>
<feature type="domain" description="Prepilin peptidase A24 N-terminal" evidence="9">
    <location>
        <begin position="14"/>
        <end position="92"/>
    </location>
</feature>
<keyword evidence="6 7" id="KW-0472">Membrane</keyword>
<evidence type="ECO:0000313" key="11">
    <source>
        <dbReference type="Proteomes" id="UP000176444"/>
    </source>
</evidence>
<evidence type="ECO:0000256" key="5">
    <source>
        <dbReference type="ARBA" id="ARBA00022989"/>
    </source>
</evidence>
<name>A0A1F4UPJ1_UNCKA</name>
<feature type="transmembrane region" description="Helical" evidence="7">
    <location>
        <begin position="125"/>
        <end position="142"/>
    </location>
</feature>
<dbReference type="GO" id="GO:0005886">
    <property type="term" value="C:plasma membrane"/>
    <property type="evidence" value="ECO:0007669"/>
    <property type="project" value="UniProtKB-SubCell"/>
</dbReference>
<feature type="transmembrane region" description="Helical" evidence="7">
    <location>
        <begin position="99"/>
        <end position="119"/>
    </location>
</feature>
<keyword evidence="3" id="KW-1003">Cell membrane</keyword>
<feature type="transmembrane region" description="Helical" evidence="7">
    <location>
        <begin position="6"/>
        <end position="24"/>
    </location>
</feature>
<dbReference type="EMBL" id="MEUX01000027">
    <property type="protein sequence ID" value="OGC46881.1"/>
    <property type="molecule type" value="Genomic_DNA"/>
</dbReference>
<dbReference type="Gene3D" id="1.20.120.1220">
    <property type="match status" value="1"/>
</dbReference>
<dbReference type="InterPro" id="IPR000045">
    <property type="entry name" value="Prepilin_IV_endopep_pep"/>
</dbReference>
<dbReference type="Pfam" id="PF01478">
    <property type="entry name" value="Peptidase_A24"/>
    <property type="match status" value="1"/>
</dbReference>
<feature type="transmembrane region" description="Helical" evidence="7">
    <location>
        <begin position="178"/>
        <end position="211"/>
    </location>
</feature>
<feature type="domain" description="Prepilin type IV endopeptidase peptidase" evidence="8">
    <location>
        <begin position="104"/>
        <end position="207"/>
    </location>
</feature>
<evidence type="ECO:0000259" key="8">
    <source>
        <dbReference type="Pfam" id="PF01478"/>
    </source>
</evidence>
<dbReference type="GO" id="GO:0006465">
    <property type="term" value="P:signal peptide processing"/>
    <property type="evidence" value="ECO:0007669"/>
    <property type="project" value="TreeGrafter"/>
</dbReference>
<dbReference type="PANTHER" id="PTHR30487">
    <property type="entry name" value="TYPE 4 PREPILIN-LIKE PROTEINS LEADER PEPTIDE-PROCESSING ENZYME"/>
    <property type="match status" value="1"/>
</dbReference>
<reference evidence="10 11" key="1">
    <citation type="journal article" date="2016" name="Nat. Commun.">
        <title>Thousands of microbial genomes shed light on interconnected biogeochemical processes in an aquifer system.</title>
        <authorList>
            <person name="Anantharaman K."/>
            <person name="Brown C.T."/>
            <person name="Hug L.A."/>
            <person name="Sharon I."/>
            <person name="Castelle C.J."/>
            <person name="Probst A.J."/>
            <person name="Thomas B.C."/>
            <person name="Singh A."/>
            <person name="Wilkins M.J."/>
            <person name="Karaoz U."/>
            <person name="Brodie E.L."/>
            <person name="Williams K.H."/>
            <person name="Hubbard S.S."/>
            <person name="Banfield J.F."/>
        </authorList>
    </citation>
    <scope>NUCLEOTIDE SEQUENCE [LARGE SCALE GENOMIC DNA]</scope>
</reference>
<organism evidence="10 11">
    <name type="scientific">candidate division WWE3 bacterium RIFCSPHIGHO2_01_FULL_35_17</name>
    <dbReference type="NCBI Taxonomy" id="1802614"/>
    <lineage>
        <taxon>Bacteria</taxon>
        <taxon>Katanobacteria</taxon>
    </lineage>
</organism>
<dbReference type="GO" id="GO:0004190">
    <property type="term" value="F:aspartic-type endopeptidase activity"/>
    <property type="evidence" value="ECO:0007669"/>
    <property type="project" value="InterPro"/>
</dbReference>
<evidence type="ECO:0008006" key="12">
    <source>
        <dbReference type="Google" id="ProtNLM"/>
    </source>
</evidence>
<comment type="subcellular location">
    <subcellularLocation>
        <location evidence="1">Cell membrane</location>
        <topology evidence="1">Multi-pass membrane protein</topology>
    </subcellularLocation>
</comment>
<keyword evidence="4 7" id="KW-0812">Transmembrane</keyword>
<dbReference type="InterPro" id="IPR010627">
    <property type="entry name" value="Prepilin_pept_A24_N"/>
</dbReference>
<dbReference type="Proteomes" id="UP000176444">
    <property type="component" value="Unassembled WGS sequence"/>
</dbReference>
<evidence type="ECO:0000259" key="9">
    <source>
        <dbReference type="Pfam" id="PF06750"/>
    </source>
</evidence>
<feature type="transmembrane region" description="Helical" evidence="7">
    <location>
        <begin position="73"/>
        <end position="92"/>
    </location>
</feature>
<dbReference type="PANTHER" id="PTHR30487:SF0">
    <property type="entry name" value="PREPILIN LEADER PEPTIDASE_N-METHYLTRANSFERASE-RELATED"/>
    <property type="match status" value="1"/>
</dbReference>
<evidence type="ECO:0000256" key="3">
    <source>
        <dbReference type="ARBA" id="ARBA00022475"/>
    </source>
</evidence>
<accession>A0A1F4UPJ1</accession>
<gene>
    <name evidence="10" type="ORF">A2713_01550</name>
</gene>
<keyword evidence="5 7" id="KW-1133">Transmembrane helix</keyword>